<comment type="similarity">
    <text evidence="1">Belongs to the 'phage' integrase family.</text>
</comment>
<dbReference type="InterPro" id="IPR002104">
    <property type="entry name" value="Integrase_catalytic"/>
</dbReference>
<dbReference type="InterPro" id="IPR050808">
    <property type="entry name" value="Phage_Integrase"/>
</dbReference>
<keyword evidence="9" id="KW-1185">Reference proteome</keyword>
<dbReference type="Gene3D" id="1.10.443.10">
    <property type="entry name" value="Intergrase catalytic core"/>
    <property type="match status" value="1"/>
</dbReference>
<dbReference type="PANTHER" id="PTHR30629:SF2">
    <property type="entry name" value="PROPHAGE INTEGRASE INTS-RELATED"/>
    <property type="match status" value="1"/>
</dbReference>
<evidence type="ECO:0000256" key="5">
    <source>
        <dbReference type="PROSITE-ProRule" id="PRU01248"/>
    </source>
</evidence>
<evidence type="ECO:0000259" key="7">
    <source>
        <dbReference type="PROSITE" id="PS51900"/>
    </source>
</evidence>
<evidence type="ECO:0008006" key="10">
    <source>
        <dbReference type="Google" id="ProtNLM"/>
    </source>
</evidence>
<protein>
    <recommendedName>
        <fullName evidence="10">Integrase</fullName>
    </recommendedName>
</protein>
<evidence type="ECO:0000259" key="6">
    <source>
        <dbReference type="PROSITE" id="PS51898"/>
    </source>
</evidence>
<dbReference type="Proteomes" id="UP000239772">
    <property type="component" value="Unassembled WGS sequence"/>
</dbReference>
<evidence type="ECO:0000256" key="3">
    <source>
        <dbReference type="ARBA" id="ARBA00023125"/>
    </source>
</evidence>
<feature type="domain" description="Core-binding (CB)" evidence="7">
    <location>
        <begin position="234"/>
        <end position="318"/>
    </location>
</feature>
<dbReference type="SUPFAM" id="SSF56349">
    <property type="entry name" value="DNA breaking-rejoining enzymes"/>
    <property type="match status" value="1"/>
</dbReference>
<dbReference type="Pfam" id="PF20172">
    <property type="entry name" value="DUF6538"/>
    <property type="match status" value="1"/>
</dbReference>
<dbReference type="PROSITE" id="PS51898">
    <property type="entry name" value="TYR_RECOMBINASE"/>
    <property type="match status" value="1"/>
</dbReference>
<dbReference type="GO" id="GO:0003677">
    <property type="term" value="F:DNA binding"/>
    <property type="evidence" value="ECO:0007669"/>
    <property type="project" value="UniProtKB-UniRule"/>
</dbReference>
<comment type="caution">
    <text evidence="8">The sequence shown here is derived from an EMBL/GenBank/DDBJ whole genome shotgun (WGS) entry which is preliminary data.</text>
</comment>
<evidence type="ECO:0000256" key="2">
    <source>
        <dbReference type="ARBA" id="ARBA00022908"/>
    </source>
</evidence>
<gene>
    <name evidence="8" type="ORF">SLNSH_02710</name>
</gene>
<sequence>MAFRMASPVQDPQSRIWYLRVRVPTDLVKKVRGQSVSLPVGEESVTAKIGDVVRISLRTREPKEAKARFLTVSGALCTFWDSVRAGPKPLNHRQRVALAGELYREFVGKHEDDPAAPEVWDLIREVNAKHLVMDAEARDAQAGALGRALMIGQVARLEASLNRRFGRRVDQLLSAKGIVTDQESRSAVLFQVAKALDDAAANLKRKAEGDYSTDPKAARFPEFVPEGSTKAEALTLDGLFELWVTQAQQTKAASAATVRRYRSVFNTFGAYVKGKLASAISPDDMIAYKEHRLAAGTQAKTFKDADLAALKSVFGWAHANRKIPANPAADVTIKVPKKKVEREHGFTEVEADAILSAALTYTRTGKESEFLAKAKRWVPWICALSGARVTEVTSLTKADFRTERGVYSFRVFQGSKNGTYRDVPVHAQLLAMGIREFVAESASGPLFYDAEASGERGAESQSGKLRLWVRSIISDKQVQPNHGWRHRFTTIAREVGMDLEKREYIVGHTMKDVGARYGDMAGLKDELDKLPWYQVGAAPIGVG</sequence>
<dbReference type="InterPro" id="IPR004107">
    <property type="entry name" value="Integrase_SAM-like_N"/>
</dbReference>
<dbReference type="PROSITE" id="PS51900">
    <property type="entry name" value="CB"/>
    <property type="match status" value="1"/>
</dbReference>
<proteinExistence type="inferred from homology"/>
<dbReference type="PANTHER" id="PTHR30629">
    <property type="entry name" value="PROPHAGE INTEGRASE"/>
    <property type="match status" value="1"/>
</dbReference>
<name>A0A2T1HYN9_9HYPH</name>
<dbReference type="Gene3D" id="1.10.150.130">
    <property type="match status" value="1"/>
</dbReference>
<dbReference type="InterPro" id="IPR010998">
    <property type="entry name" value="Integrase_recombinase_N"/>
</dbReference>
<keyword evidence="2" id="KW-0229">DNA integration</keyword>
<dbReference type="EMBL" id="PVZS01000002">
    <property type="protein sequence ID" value="PSC06724.1"/>
    <property type="molecule type" value="Genomic_DNA"/>
</dbReference>
<dbReference type="InterPro" id="IPR013762">
    <property type="entry name" value="Integrase-like_cat_sf"/>
</dbReference>
<feature type="domain" description="Tyr recombinase" evidence="6">
    <location>
        <begin position="341"/>
        <end position="532"/>
    </location>
</feature>
<evidence type="ECO:0000256" key="4">
    <source>
        <dbReference type="ARBA" id="ARBA00023172"/>
    </source>
</evidence>
<evidence type="ECO:0000313" key="8">
    <source>
        <dbReference type="EMBL" id="PSC06724.1"/>
    </source>
</evidence>
<dbReference type="InterPro" id="IPR046668">
    <property type="entry name" value="DUF6538"/>
</dbReference>
<keyword evidence="3 5" id="KW-0238">DNA-binding</keyword>
<dbReference type="RefSeq" id="WP_106335102.1">
    <property type="nucleotide sequence ID" value="NZ_PVZS01000002.1"/>
</dbReference>
<organism evidence="8 9">
    <name type="scientific">Alsobacter soli</name>
    <dbReference type="NCBI Taxonomy" id="2109933"/>
    <lineage>
        <taxon>Bacteria</taxon>
        <taxon>Pseudomonadati</taxon>
        <taxon>Pseudomonadota</taxon>
        <taxon>Alphaproteobacteria</taxon>
        <taxon>Hyphomicrobiales</taxon>
        <taxon>Alsobacteraceae</taxon>
        <taxon>Alsobacter</taxon>
    </lineage>
</organism>
<dbReference type="GO" id="GO:0006310">
    <property type="term" value="P:DNA recombination"/>
    <property type="evidence" value="ECO:0007669"/>
    <property type="project" value="UniProtKB-KW"/>
</dbReference>
<evidence type="ECO:0000256" key="1">
    <source>
        <dbReference type="ARBA" id="ARBA00008857"/>
    </source>
</evidence>
<dbReference type="GO" id="GO:0015074">
    <property type="term" value="P:DNA integration"/>
    <property type="evidence" value="ECO:0007669"/>
    <property type="project" value="UniProtKB-KW"/>
</dbReference>
<accession>A0A2T1HYN9</accession>
<dbReference type="AlphaFoldDB" id="A0A2T1HYN9"/>
<evidence type="ECO:0000313" key="9">
    <source>
        <dbReference type="Proteomes" id="UP000239772"/>
    </source>
</evidence>
<dbReference type="Pfam" id="PF02899">
    <property type="entry name" value="Phage_int_SAM_1"/>
    <property type="match status" value="1"/>
</dbReference>
<reference evidence="9" key="1">
    <citation type="submission" date="2018-03" db="EMBL/GenBank/DDBJ databases">
        <authorList>
            <person name="Sun L."/>
            <person name="Liu H."/>
            <person name="Chen W."/>
            <person name="Huang K."/>
            <person name="Liu W."/>
            <person name="Gao X."/>
        </authorList>
    </citation>
    <scope>NUCLEOTIDE SEQUENCE [LARGE SCALE GENOMIC DNA]</scope>
    <source>
        <strain evidence="9">SH9</strain>
    </source>
</reference>
<dbReference type="InterPro" id="IPR011010">
    <property type="entry name" value="DNA_brk_join_enz"/>
</dbReference>
<dbReference type="InterPro" id="IPR044068">
    <property type="entry name" value="CB"/>
</dbReference>
<keyword evidence="4" id="KW-0233">DNA recombination</keyword>